<keyword evidence="3" id="KW-0670">Pyruvate</keyword>
<dbReference type="InterPro" id="IPR024344">
    <property type="entry name" value="MDMPI_metal-binding"/>
</dbReference>
<dbReference type="EMBL" id="WLZY01000014">
    <property type="protein sequence ID" value="NDL60799.1"/>
    <property type="molecule type" value="Genomic_DNA"/>
</dbReference>
<dbReference type="SUPFAM" id="SSF109854">
    <property type="entry name" value="DinB/YfiT-like putative metalloenzymes"/>
    <property type="match status" value="1"/>
</dbReference>
<evidence type="ECO:0000313" key="4">
    <source>
        <dbReference type="Proteomes" id="UP000460435"/>
    </source>
</evidence>
<proteinExistence type="predicted"/>
<dbReference type="InterPro" id="IPR041629">
    <property type="entry name" value="SCP_3"/>
</dbReference>
<name>A0A7K3MBW2_9ACTN</name>
<gene>
    <name evidence="3" type="ORF">F7O44_27355</name>
</gene>
<evidence type="ECO:0000259" key="2">
    <source>
        <dbReference type="Pfam" id="PF17844"/>
    </source>
</evidence>
<dbReference type="InterPro" id="IPR017517">
    <property type="entry name" value="Maleyloyr_isom"/>
</dbReference>
<dbReference type="NCBIfam" id="TIGR03083">
    <property type="entry name" value="maleylpyruvate isomerase family mycothiol-dependent enzyme"/>
    <property type="match status" value="1"/>
</dbReference>
<reference evidence="3 4" key="1">
    <citation type="submission" date="2019-11" db="EMBL/GenBank/DDBJ databases">
        <authorList>
            <person name="Li X.-J."/>
            <person name="Feng X.-M."/>
        </authorList>
    </citation>
    <scope>NUCLEOTIDE SEQUENCE [LARGE SCALE GENOMIC DNA]</scope>
    <source>
        <strain evidence="3 4">XMNu-373</strain>
    </source>
</reference>
<evidence type="ECO:0000259" key="1">
    <source>
        <dbReference type="Pfam" id="PF11716"/>
    </source>
</evidence>
<keyword evidence="4" id="KW-1185">Reference proteome</keyword>
<dbReference type="Pfam" id="PF17844">
    <property type="entry name" value="SCP_3"/>
    <property type="match status" value="1"/>
</dbReference>
<dbReference type="GO" id="GO:0016853">
    <property type="term" value="F:isomerase activity"/>
    <property type="evidence" value="ECO:0007669"/>
    <property type="project" value="UniProtKB-KW"/>
</dbReference>
<sequence>MAVVKRIDPGKAWDAYQAGHEALRGWLERLPEPEWARASELPGWTMADLAAHIGMVADSIDALSVAPRGENPKTIGGYVSGYEAAAESVADMTRAIGDKVGRGPSEILAVIDERFGAAVSRVQEVGLSDQVVLARRGPIRLGDFLLTRVIEIVVHADDFTRSLPTARAAVLPRDAQRLAVRALLGILAERAPGRTVEVRVPPHAAVQCVEGPRHTRGTPPNVVEMEPLTWIRLAAGRSTWGTEVESGRVAASGERADLSAHLPVF</sequence>
<feature type="domain" description="Bacterial SCP orthologue" evidence="2">
    <location>
        <begin position="173"/>
        <end position="264"/>
    </location>
</feature>
<accession>A0A7K3MBW2</accession>
<comment type="caution">
    <text evidence="3">The sequence shown here is derived from an EMBL/GenBank/DDBJ whole genome shotgun (WGS) entry which is preliminary data.</text>
</comment>
<keyword evidence="3" id="KW-0413">Isomerase</keyword>
<dbReference type="InterPro" id="IPR034660">
    <property type="entry name" value="DinB/YfiT-like"/>
</dbReference>
<dbReference type="GO" id="GO:0046872">
    <property type="term" value="F:metal ion binding"/>
    <property type="evidence" value="ECO:0007669"/>
    <property type="project" value="InterPro"/>
</dbReference>
<dbReference type="AlphaFoldDB" id="A0A7K3MBW2"/>
<feature type="domain" description="Mycothiol-dependent maleylpyruvate isomerase metal-binding" evidence="1">
    <location>
        <begin position="17"/>
        <end position="158"/>
    </location>
</feature>
<dbReference type="Pfam" id="PF11716">
    <property type="entry name" value="MDMPI_N"/>
    <property type="match status" value="1"/>
</dbReference>
<organism evidence="3 4">
    <name type="scientific">Phytoactinopolyspora mesophila</name>
    <dbReference type="NCBI Taxonomy" id="2650750"/>
    <lineage>
        <taxon>Bacteria</taxon>
        <taxon>Bacillati</taxon>
        <taxon>Actinomycetota</taxon>
        <taxon>Actinomycetes</taxon>
        <taxon>Jiangellales</taxon>
        <taxon>Jiangellaceae</taxon>
        <taxon>Phytoactinopolyspora</taxon>
    </lineage>
</organism>
<protein>
    <submittedName>
        <fullName evidence="3">Maleylpyruvate isomerase family mycothiol-dependent enzyme</fullName>
    </submittedName>
</protein>
<dbReference type="Proteomes" id="UP000460435">
    <property type="component" value="Unassembled WGS sequence"/>
</dbReference>
<dbReference type="Gene3D" id="3.30.1050.40">
    <property type="match status" value="1"/>
</dbReference>
<evidence type="ECO:0000313" key="3">
    <source>
        <dbReference type="EMBL" id="NDL60799.1"/>
    </source>
</evidence>